<gene>
    <name evidence="7" type="ORF">IAB76_04175</name>
</gene>
<reference evidence="7" key="1">
    <citation type="submission" date="2020-10" db="EMBL/GenBank/DDBJ databases">
        <authorList>
            <person name="Gilroy R."/>
        </authorList>
    </citation>
    <scope>NUCLEOTIDE SEQUENCE</scope>
    <source>
        <strain evidence="7">B3-1481</strain>
    </source>
</reference>
<evidence type="ECO:0000313" key="8">
    <source>
        <dbReference type="Proteomes" id="UP000823769"/>
    </source>
</evidence>
<evidence type="ECO:0000259" key="6">
    <source>
        <dbReference type="Pfam" id="PF00155"/>
    </source>
</evidence>
<dbReference type="EMBL" id="JADILW010000062">
    <property type="protein sequence ID" value="MBO8480292.1"/>
    <property type="molecule type" value="Genomic_DNA"/>
</dbReference>
<protein>
    <submittedName>
        <fullName evidence="7">Pyridoxal phosphate-dependent aminotransferase</fullName>
    </submittedName>
</protein>
<dbReference type="Gene3D" id="3.40.640.10">
    <property type="entry name" value="Type I PLP-dependent aspartate aminotransferase-like (Major domain)"/>
    <property type="match status" value="1"/>
</dbReference>
<comment type="cofactor">
    <cofactor evidence="1">
        <name>pyridoxal 5'-phosphate</name>
        <dbReference type="ChEBI" id="CHEBI:597326"/>
    </cofactor>
</comment>
<keyword evidence="5" id="KW-0663">Pyridoxal phosphate</keyword>
<comment type="similarity">
    <text evidence="2">Belongs to the class-I pyridoxal-phosphate-dependent aminotransferase family.</text>
</comment>
<dbReference type="GO" id="GO:0030170">
    <property type="term" value="F:pyridoxal phosphate binding"/>
    <property type="evidence" value="ECO:0007669"/>
    <property type="project" value="InterPro"/>
</dbReference>
<accession>A0A9D9IWD3</accession>
<evidence type="ECO:0000256" key="3">
    <source>
        <dbReference type="ARBA" id="ARBA00022576"/>
    </source>
</evidence>
<dbReference type="InterPro" id="IPR015421">
    <property type="entry name" value="PyrdxlP-dep_Trfase_major"/>
</dbReference>
<dbReference type="PANTHER" id="PTHR46383">
    <property type="entry name" value="ASPARTATE AMINOTRANSFERASE"/>
    <property type="match status" value="1"/>
</dbReference>
<comment type="caution">
    <text evidence="7">The sequence shown here is derived from an EMBL/GenBank/DDBJ whole genome shotgun (WGS) entry which is preliminary data.</text>
</comment>
<dbReference type="Gene3D" id="3.90.1150.100">
    <property type="match status" value="2"/>
</dbReference>
<dbReference type="Pfam" id="PF00155">
    <property type="entry name" value="Aminotran_1_2"/>
    <property type="match status" value="1"/>
</dbReference>
<dbReference type="PANTHER" id="PTHR46383:SF1">
    <property type="entry name" value="ASPARTATE AMINOTRANSFERASE"/>
    <property type="match status" value="1"/>
</dbReference>
<dbReference type="Proteomes" id="UP000823769">
    <property type="component" value="Unassembled WGS sequence"/>
</dbReference>
<evidence type="ECO:0000313" key="7">
    <source>
        <dbReference type="EMBL" id="MBO8480292.1"/>
    </source>
</evidence>
<reference evidence="7" key="2">
    <citation type="journal article" date="2021" name="PeerJ">
        <title>Extensive microbial diversity within the chicken gut microbiome revealed by metagenomics and culture.</title>
        <authorList>
            <person name="Gilroy R."/>
            <person name="Ravi A."/>
            <person name="Getino M."/>
            <person name="Pursley I."/>
            <person name="Horton D.L."/>
            <person name="Alikhan N.F."/>
            <person name="Baker D."/>
            <person name="Gharbi K."/>
            <person name="Hall N."/>
            <person name="Watson M."/>
            <person name="Adriaenssens E.M."/>
            <person name="Foster-Nyarko E."/>
            <person name="Jarju S."/>
            <person name="Secka A."/>
            <person name="Antonio M."/>
            <person name="Oren A."/>
            <person name="Chaudhuri R.R."/>
            <person name="La Ragione R."/>
            <person name="Hildebrand F."/>
            <person name="Pallen M.J."/>
        </authorList>
    </citation>
    <scope>NUCLEOTIDE SEQUENCE</scope>
    <source>
        <strain evidence="7">B3-1481</strain>
    </source>
</reference>
<dbReference type="AlphaFoldDB" id="A0A9D9IWD3"/>
<evidence type="ECO:0000256" key="1">
    <source>
        <dbReference type="ARBA" id="ARBA00001933"/>
    </source>
</evidence>
<dbReference type="SUPFAM" id="SSF53383">
    <property type="entry name" value="PLP-dependent transferases"/>
    <property type="match status" value="1"/>
</dbReference>
<dbReference type="InterPro" id="IPR004839">
    <property type="entry name" value="Aminotransferase_I/II_large"/>
</dbReference>
<dbReference type="GO" id="GO:0008483">
    <property type="term" value="F:transaminase activity"/>
    <property type="evidence" value="ECO:0007669"/>
    <property type="project" value="UniProtKB-KW"/>
</dbReference>
<evidence type="ECO:0000256" key="2">
    <source>
        <dbReference type="ARBA" id="ARBA00007441"/>
    </source>
</evidence>
<dbReference type="InterPro" id="IPR015424">
    <property type="entry name" value="PyrdxlP-dep_Trfase"/>
</dbReference>
<evidence type="ECO:0000256" key="5">
    <source>
        <dbReference type="ARBA" id="ARBA00022898"/>
    </source>
</evidence>
<dbReference type="CDD" id="cd00609">
    <property type="entry name" value="AAT_like"/>
    <property type="match status" value="1"/>
</dbReference>
<evidence type="ECO:0000256" key="4">
    <source>
        <dbReference type="ARBA" id="ARBA00022679"/>
    </source>
</evidence>
<dbReference type="GO" id="GO:0006520">
    <property type="term" value="P:amino acid metabolic process"/>
    <property type="evidence" value="ECO:0007669"/>
    <property type="project" value="InterPro"/>
</dbReference>
<dbReference type="InterPro" id="IPR050596">
    <property type="entry name" value="AspAT/PAT-like"/>
</dbReference>
<organism evidence="7 8">
    <name type="scientific">Candidatus Cryptobacteroides avistercoris</name>
    <dbReference type="NCBI Taxonomy" id="2840758"/>
    <lineage>
        <taxon>Bacteria</taxon>
        <taxon>Pseudomonadati</taxon>
        <taxon>Bacteroidota</taxon>
        <taxon>Bacteroidia</taxon>
        <taxon>Bacteroidales</taxon>
        <taxon>Candidatus Cryptobacteroides</taxon>
    </lineage>
</organism>
<keyword evidence="4" id="KW-0808">Transferase</keyword>
<keyword evidence="3 7" id="KW-0032">Aminotransferase</keyword>
<proteinExistence type="inferred from homology"/>
<feature type="domain" description="Aminotransferase class I/classII large" evidence="6">
    <location>
        <begin position="61"/>
        <end position="275"/>
    </location>
</feature>
<sequence>MKLFSDKLVAEACSACNVSDLSHATIGEILLAAQYLENKTGIPFVRMDQGSPGLPVNRYGVEAEKKALDSGICSQYPAAEGFNGLKEAASRFVKAFIDVDIDPRGCVPTTGSVEGTFAAFIACTQRIPGKDKVLFIDPGFPIQKSQLRILGIEWRNFDVYSWRGAEKLRSRLEEELASGDIAAIIYSNPDNPAWICLEEEELEVIGELATRYDAVVLEDLAYFCMDYRKELGRPFEPPYLPTVARYTDNYILLLSASKIFSYAGQRIAMMCISDGLFNRRYPALAERYHDSGVFGVTLTASILYMITSGCTYSTQFGYMEMLNLSCEGVIDFVGDTREYAARTRRIKEIMLRHGFHVVYDKDIAQPVGDGFFFTVGYEGLSGDELVVELMHYGVSCISLSTTGSLQQGVRGCSSRMREDLYPLLEERMAEFEKDHPVR</sequence>
<name>A0A9D9IWD3_9BACT</name>